<dbReference type="GO" id="GO:0005085">
    <property type="term" value="F:guanyl-nucleotide exchange factor activity"/>
    <property type="evidence" value="ECO:0007669"/>
    <property type="project" value="UniProtKB-KW"/>
</dbReference>
<dbReference type="InterPro" id="IPR035899">
    <property type="entry name" value="DBL_dom_sf"/>
</dbReference>
<dbReference type="PANTHER" id="PTHR46572">
    <property type="entry name" value="RHO1 GDP-GTP EXCHANGE PROTEIN 1-RELATED"/>
    <property type="match status" value="1"/>
</dbReference>
<dbReference type="PROSITE" id="PS50010">
    <property type="entry name" value="DH_2"/>
    <property type="match status" value="1"/>
</dbReference>
<name>A0A1X2I9K3_9FUNG</name>
<dbReference type="Gene3D" id="1.20.900.10">
    <property type="entry name" value="Dbl homology (DH) domain"/>
    <property type="match status" value="1"/>
</dbReference>
<dbReference type="InterPro" id="IPR052233">
    <property type="entry name" value="Rho-type_GEFs"/>
</dbReference>
<dbReference type="PANTHER" id="PTHR46572:SF1">
    <property type="entry name" value="RHO1 GUANINE NUCLEOTIDE EXCHANGE FACTOR TUS1"/>
    <property type="match status" value="1"/>
</dbReference>
<keyword evidence="1" id="KW-0344">Guanine-nucleotide releasing factor</keyword>
<feature type="domain" description="CNH" evidence="4">
    <location>
        <begin position="767"/>
        <end position="1097"/>
    </location>
</feature>
<evidence type="ECO:0000259" key="4">
    <source>
        <dbReference type="PROSITE" id="PS50219"/>
    </source>
</evidence>
<dbReference type="Pfam" id="PF00621">
    <property type="entry name" value="RhoGEF"/>
    <property type="match status" value="1"/>
</dbReference>
<evidence type="ECO:0000259" key="3">
    <source>
        <dbReference type="PROSITE" id="PS50010"/>
    </source>
</evidence>
<dbReference type="PROSITE" id="PS50219">
    <property type="entry name" value="CNH"/>
    <property type="match status" value="1"/>
</dbReference>
<dbReference type="STRING" id="90262.A0A1X2I9K3"/>
<feature type="compositionally biased region" description="Low complexity" evidence="2">
    <location>
        <begin position="608"/>
        <end position="628"/>
    </location>
</feature>
<accession>A0A1X2I9K3</accession>
<feature type="compositionally biased region" description="Polar residues" evidence="2">
    <location>
        <begin position="494"/>
        <end position="508"/>
    </location>
</feature>
<dbReference type="AlphaFoldDB" id="A0A1X2I9K3"/>
<feature type="compositionally biased region" description="Polar residues" evidence="2">
    <location>
        <begin position="571"/>
        <end position="589"/>
    </location>
</feature>
<feature type="region of interest" description="Disordered" evidence="2">
    <location>
        <begin position="571"/>
        <end position="653"/>
    </location>
</feature>
<reference evidence="5 6" key="1">
    <citation type="submission" date="2016-07" db="EMBL/GenBank/DDBJ databases">
        <title>Pervasive Adenine N6-methylation of Active Genes in Fungi.</title>
        <authorList>
            <consortium name="DOE Joint Genome Institute"/>
            <person name="Mondo S.J."/>
            <person name="Dannebaum R.O."/>
            <person name="Kuo R.C."/>
            <person name="Labutti K."/>
            <person name="Haridas S."/>
            <person name="Kuo A."/>
            <person name="Salamov A."/>
            <person name="Ahrendt S.R."/>
            <person name="Lipzen A."/>
            <person name="Sullivan W."/>
            <person name="Andreopoulos W.B."/>
            <person name="Clum A."/>
            <person name="Lindquist E."/>
            <person name="Daum C."/>
            <person name="Ramamoorthy G.K."/>
            <person name="Gryganskyi A."/>
            <person name="Culley D."/>
            <person name="Magnuson J.K."/>
            <person name="James T.Y."/>
            <person name="O'Malley M.A."/>
            <person name="Stajich J.E."/>
            <person name="Spatafora J.W."/>
            <person name="Visel A."/>
            <person name="Grigoriev I.V."/>
        </authorList>
    </citation>
    <scope>NUCLEOTIDE SEQUENCE [LARGE SCALE GENOMIC DNA]</scope>
    <source>
        <strain evidence="5 6">NRRL 1336</strain>
    </source>
</reference>
<evidence type="ECO:0000313" key="5">
    <source>
        <dbReference type="EMBL" id="ORZ12282.1"/>
    </source>
</evidence>
<feature type="region of interest" description="Disordered" evidence="2">
    <location>
        <begin position="711"/>
        <end position="764"/>
    </location>
</feature>
<evidence type="ECO:0000313" key="6">
    <source>
        <dbReference type="Proteomes" id="UP000193560"/>
    </source>
</evidence>
<dbReference type="Proteomes" id="UP000193560">
    <property type="component" value="Unassembled WGS sequence"/>
</dbReference>
<feature type="compositionally biased region" description="Low complexity" evidence="2">
    <location>
        <begin position="731"/>
        <end position="754"/>
    </location>
</feature>
<feature type="region of interest" description="Disordered" evidence="2">
    <location>
        <begin position="481"/>
        <end position="521"/>
    </location>
</feature>
<dbReference type="InterPro" id="IPR000219">
    <property type="entry name" value="DH_dom"/>
</dbReference>
<keyword evidence="6" id="KW-1185">Reference proteome</keyword>
<gene>
    <name evidence="5" type="ORF">BCR42DRAFT_468053</name>
</gene>
<dbReference type="SUPFAM" id="SSF48065">
    <property type="entry name" value="DBL homology domain (DH-domain)"/>
    <property type="match status" value="1"/>
</dbReference>
<dbReference type="InterPro" id="IPR001180">
    <property type="entry name" value="CNH_dom"/>
</dbReference>
<dbReference type="SMART" id="SM00325">
    <property type="entry name" value="RhoGEF"/>
    <property type="match status" value="1"/>
</dbReference>
<dbReference type="InterPro" id="IPR011993">
    <property type="entry name" value="PH-like_dom_sf"/>
</dbReference>
<organism evidence="5 6">
    <name type="scientific">Absidia repens</name>
    <dbReference type="NCBI Taxonomy" id="90262"/>
    <lineage>
        <taxon>Eukaryota</taxon>
        <taxon>Fungi</taxon>
        <taxon>Fungi incertae sedis</taxon>
        <taxon>Mucoromycota</taxon>
        <taxon>Mucoromycotina</taxon>
        <taxon>Mucoromycetes</taxon>
        <taxon>Mucorales</taxon>
        <taxon>Cunninghamellaceae</taxon>
        <taxon>Absidia</taxon>
    </lineage>
</organism>
<protein>
    <recommendedName>
        <fullName evidence="7">DH domain-containing protein</fullName>
    </recommendedName>
</protein>
<feature type="compositionally biased region" description="Polar residues" evidence="2">
    <location>
        <begin position="629"/>
        <end position="641"/>
    </location>
</feature>
<evidence type="ECO:0008006" key="7">
    <source>
        <dbReference type="Google" id="ProtNLM"/>
    </source>
</evidence>
<sequence length="1149" mass="128987">MEDGSSWPSPAGPLLSKLADIFVQVIAYTHVTRQEALDIIGFMLSNHSSRVHEQLLSSFIQHELLQRIPSTAYYRIVNTQVSGILTPLSQCYSPTCNIRDLCYSPTCPNSKSECDLFTSTNSWLQRIPKHILQKTHRNELLRQAAIADLLSMEQSYLADLHILDEVYSKPLLSSPCVPESYRNSFHMLLFGNYQLLSKLHHRFCIELVQHCQNPNQILFGKVGSTIQQHIQNLIHPYIQYTGNHIRSSYALRMERRRNPSFCRFVDSQNGQPRTRRLSLGHFLSAPTLWIGKYRMLVEALAKRSSELPEDKVVLQQCVISLQDLLSKMNQAATDAGHDTRRAHVTACLALSIPSYYSLLTDTTAGWSHQWIFPYDAKLLHEGKMWLQRSTASPLPTTTMIQCHAFLFDHMLFIAQAAKMIDGMEEYTLVGKPIPLAAFVWMDDEQYNHYSSSSPLIHRLSRQLSSKLSVKPSTIWSTIRRTPSTTFQSPPPIDTLSSSKSTPVISPQMSPLPAHQSLGSASRLRRRLRTNRWSSGPVYTHSSSAIHTLTLPSPDQQLNRRQSVPELSFYNNTTESNINHAKTNGQNTISGKKKISISPLTPIESGKRSSSSYSSTTTTTSSSSSSTSSQTAIHDTTSSTIARETIPPLGQGDNKSKCIQFAHSASIETPYMLEFEDTQSCQLWRDAINSALSLVHPQYSLSPIWEQSSRMSPKKLAQAQQRDEASSFKRLSSSPWSSISTSATSPPVPSSSTVTPRRKSDPEEDLHHMQIHCAFPYRTSNGDKMIALGTQNGVWVGSEHQLTGTDTVKDDFGLTQIIPTHPCHRLVMINGMLVAMTCNPKHKYSLVAYPILDSNVGGGEENQRQQGKKQEASSSEKKWCVVKRDWVISMAVGRLYQQTVLVYLTRYGAHVLAVVAIPRTHAPWFRKVKEYTVRMKDANNISIHNNALYIQSNKYGVESIVPSRKRETSVHWQNISRSPCIAYIPLLTGHGLATSSGIWRINLPSSSTSSVLQSSTLYTSNNGTATTTTTSTSNDPTQKNNVPLFEFESRMSSISMDYPFVIAFGHSLIEIWNVELNKLVQVFHSPYLGLLYDSDQAMIDNKQDQQQQQSKNRTILVGHSISTSSSWDKNYKSIPVRIYRLTTTHQASDI</sequence>
<feature type="domain" description="DH" evidence="3">
    <location>
        <begin position="141"/>
        <end position="331"/>
    </location>
</feature>
<dbReference type="OrthoDB" id="2272012at2759"/>
<proteinExistence type="predicted"/>
<evidence type="ECO:0000256" key="2">
    <source>
        <dbReference type="SAM" id="MobiDB-lite"/>
    </source>
</evidence>
<evidence type="ECO:0000256" key="1">
    <source>
        <dbReference type="ARBA" id="ARBA00022658"/>
    </source>
</evidence>
<dbReference type="CDD" id="cd00160">
    <property type="entry name" value="RhoGEF"/>
    <property type="match status" value="1"/>
</dbReference>
<dbReference type="EMBL" id="MCGE01000019">
    <property type="protein sequence ID" value="ORZ12282.1"/>
    <property type="molecule type" value="Genomic_DNA"/>
</dbReference>
<comment type="caution">
    <text evidence="5">The sequence shown here is derived from an EMBL/GenBank/DDBJ whole genome shotgun (WGS) entry which is preliminary data.</text>
</comment>
<dbReference type="Gene3D" id="2.30.29.30">
    <property type="entry name" value="Pleckstrin-homology domain (PH domain)/Phosphotyrosine-binding domain (PTB)"/>
    <property type="match status" value="1"/>
</dbReference>
<dbReference type="Pfam" id="PF00780">
    <property type="entry name" value="CNH"/>
    <property type="match status" value="1"/>
</dbReference>